<feature type="domain" description="EamA" evidence="7">
    <location>
        <begin position="151"/>
        <end position="283"/>
    </location>
</feature>
<feature type="transmembrane region" description="Helical" evidence="6">
    <location>
        <begin position="7"/>
        <end position="29"/>
    </location>
</feature>
<organism evidence="8 9">
    <name type="scientific">Desulfocucumis palustris</name>
    <dbReference type="NCBI Taxonomy" id="1898651"/>
    <lineage>
        <taxon>Bacteria</taxon>
        <taxon>Bacillati</taxon>
        <taxon>Bacillota</taxon>
        <taxon>Clostridia</taxon>
        <taxon>Eubacteriales</taxon>
        <taxon>Desulfocucumaceae</taxon>
        <taxon>Desulfocucumis</taxon>
    </lineage>
</organism>
<dbReference type="Proteomes" id="UP000239549">
    <property type="component" value="Unassembled WGS sequence"/>
</dbReference>
<gene>
    <name evidence="8" type="ORF">DCCM_3847</name>
</gene>
<dbReference type="InterPro" id="IPR050638">
    <property type="entry name" value="AA-Vitamin_Transporters"/>
</dbReference>
<evidence type="ECO:0000259" key="7">
    <source>
        <dbReference type="Pfam" id="PF00892"/>
    </source>
</evidence>
<evidence type="ECO:0000256" key="1">
    <source>
        <dbReference type="ARBA" id="ARBA00004141"/>
    </source>
</evidence>
<evidence type="ECO:0000313" key="8">
    <source>
        <dbReference type="EMBL" id="GBF34727.1"/>
    </source>
</evidence>
<dbReference type="AlphaFoldDB" id="A0A2L2XEF8"/>
<name>A0A2L2XEF8_9FIRM</name>
<dbReference type="RefSeq" id="WP_104372915.1">
    <property type="nucleotide sequence ID" value="NZ_BFAV01000150.1"/>
</dbReference>
<protein>
    <submittedName>
        <fullName evidence="8">Permease</fullName>
    </submittedName>
</protein>
<dbReference type="PANTHER" id="PTHR32322:SF2">
    <property type="entry name" value="EAMA DOMAIN-CONTAINING PROTEIN"/>
    <property type="match status" value="1"/>
</dbReference>
<comment type="caution">
    <text evidence="8">The sequence shown here is derived from an EMBL/GenBank/DDBJ whole genome shotgun (WGS) entry which is preliminary data.</text>
</comment>
<keyword evidence="4 6" id="KW-1133">Transmembrane helix</keyword>
<evidence type="ECO:0000256" key="2">
    <source>
        <dbReference type="ARBA" id="ARBA00007362"/>
    </source>
</evidence>
<feature type="transmembrane region" description="Helical" evidence="6">
    <location>
        <begin position="180"/>
        <end position="205"/>
    </location>
</feature>
<feature type="transmembrane region" description="Helical" evidence="6">
    <location>
        <begin position="93"/>
        <end position="113"/>
    </location>
</feature>
<feature type="transmembrane region" description="Helical" evidence="6">
    <location>
        <begin position="35"/>
        <end position="55"/>
    </location>
</feature>
<reference evidence="9" key="1">
    <citation type="submission" date="2018-02" db="EMBL/GenBank/DDBJ databases">
        <title>Genome sequence of Desulfocucumis palustris strain NAW-5.</title>
        <authorList>
            <person name="Watanabe M."/>
            <person name="Kojima H."/>
            <person name="Fukui M."/>
        </authorList>
    </citation>
    <scope>NUCLEOTIDE SEQUENCE [LARGE SCALE GENOMIC DNA]</scope>
    <source>
        <strain evidence="9">NAW-5</strain>
    </source>
</reference>
<dbReference type="InterPro" id="IPR000620">
    <property type="entry name" value="EamA_dom"/>
</dbReference>
<feature type="transmembrane region" description="Helical" evidence="6">
    <location>
        <begin position="125"/>
        <end position="144"/>
    </location>
</feature>
<dbReference type="EMBL" id="BFAV01000150">
    <property type="protein sequence ID" value="GBF34727.1"/>
    <property type="molecule type" value="Genomic_DNA"/>
</dbReference>
<evidence type="ECO:0000256" key="6">
    <source>
        <dbReference type="SAM" id="Phobius"/>
    </source>
</evidence>
<feature type="transmembrane region" description="Helical" evidence="6">
    <location>
        <begin position="150"/>
        <end position="168"/>
    </location>
</feature>
<feature type="domain" description="EamA" evidence="7">
    <location>
        <begin position="7"/>
        <end position="140"/>
    </location>
</feature>
<comment type="subcellular location">
    <subcellularLocation>
        <location evidence="1">Membrane</location>
        <topology evidence="1">Multi-pass membrane protein</topology>
    </subcellularLocation>
</comment>
<evidence type="ECO:0000313" key="9">
    <source>
        <dbReference type="Proteomes" id="UP000239549"/>
    </source>
</evidence>
<feature type="transmembrane region" description="Helical" evidence="6">
    <location>
        <begin position="211"/>
        <end position="231"/>
    </location>
</feature>
<dbReference type="PANTHER" id="PTHR32322">
    <property type="entry name" value="INNER MEMBRANE TRANSPORTER"/>
    <property type="match status" value="1"/>
</dbReference>
<dbReference type="SUPFAM" id="SSF103481">
    <property type="entry name" value="Multidrug resistance efflux transporter EmrE"/>
    <property type="match status" value="2"/>
</dbReference>
<evidence type="ECO:0000256" key="3">
    <source>
        <dbReference type="ARBA" id="ARBA00022692"/>
    </source>
</evidence>
<feature type="transmembrane region" description="Helical" evidence="6">
    <location>
        <begin position="243"/>
        <end position="261"/>
    </location>
</feature>
<feature type="transmembrane region" description="Helical" evidence="6">
    <location>
        <begin position="267"/>
        <end position="285"/>
    </location>
</feature>
<dbReference type="InterPro" id="IPR037185">
    <property type="entry name" value="EmrE-like"/>
</dbReference>
<keyword evidence="3 6" id="KW-0812">Transmembrane</keyword>
<evidence type="ECO:0000256" key="5">
    <source>
        <dbReference type="ARBA" id="ARBA00023136"/>
    </source>
</evidence>
<comment type="similarity">
    <text evidence="2">Belongs to the EamA transporter family.</text>
</comment>
<keyword evidence="5 6" id="KW-0472">Membrane</keyword>
<dbReference type="GO" id="GO:0016020">
    <property type="term" value="C:membrane"/>
    <property type="evidence" value="ECO:0007669"/>
    <property type="project" value="UniProtKB-SubCell"/>
</dbReference>
<feature type="transmembrane region" description="Helical" evidence="6">
    <location>
        <begin position="67"/>
        <end position="87"/>
    </location>
</feature>
<keyword evidence="9" id="KW-1185">Reference proteome</keyword>
<accession>A0A2L2XEF8</accession>
<sequence length="299" mass="32537">MNQFYRGSGLIFLSAVGFGLIPVFAIYAYKGGANVTTLLFLRFIIATVFFFLYILKTNTKIILTKRQILYLFILGGILYTLQSNFYFLAVKLIPASLAVLLFYTYPVFVALLSSLAVKEMLTKHVFVSIVIASIGLTMVLGTAFNSINPAGAILAFGAALVYSAYIVLGNRVVKQLPVMVTSAFVTLFASMSFLIMGLSASGINFNLSPEAWMSIMGIALFSTILAIITFFRGIEIIGSTKASILSMIEPLVTIAFSALLFSERLTGMQVTGGLFVIFSSLYVVATERQGSVRAEKNEP</sequence>
<proteinExistence type="inferred from homology"/>
<dbReference type="OrthoDB" id="9808556at2"/>
<dbReference type="Pfam" id="PF00892">
    <property type="entry name" value="EamA"/>
    <property type="match status" value="2"/>
</dbReference>
<evidence type="ECO:0000256" key="4">
    <source>
        <dbReference type="ARBA" id="ARBA00022989"/>
    </source>
</evidence>